<dbReference type="SUPFAM" id="SSF56801">
    <property type="entry name" value="Acetyl-CoA synthetase-like"/>
    <property type="match status" value="1"/>
</dbReference>
<gene>
    <name evidence="6" type="ORF">AWC12_12640</name>
    <name evidence="5" type="ORF">OY187_15910</name>
</gene>
<sequence length="628" mass="65933">MSADLLWPNAQSPEDITAIEEIPLDRRGLPACTYDVVLRAARLWPDRIAITVLPDGTDYARSARRTFGEVAADVTRAAKALRHLGLDRRKAALLISPNCDELISATLAAEAAGIAVPINGSLSGEHIAELARLSGARILITAAPELDPAGVQRAAALAEAGLIDSVVLLRPTLAEGPPPPPPDLPGVIVVYLSALLAEYDAQPLDDDHAESADLAALFHTGGTTGMPKLAAHTHGNEVADAWMVALSADLDEDAVVFAALPLFHVNALIVTLLAPLLRGQPVVWAGPLGYRDMGLYQNFWRIVEHYRLAAMSAVPTVYAVLAQISVDADISSLTSAVSGASALPDTVRQDFLDATGVSLVEGYGLTEATCASARSFVDHPRAGSVGQRMPYQRARAVEVGADGTWRELPAGQVGTLTISGPTVFPGYVIARSDDGYELDGRGALRDGWLDTGDLASVDHEGFLYLAGRAKDLIIRGGHNIDPALIEDALLAHPDVTAAAAVARPDAHSGEVPVAFVAVRPGATVTGDELTAFVGERISERAAMPKTVTVVDAIPVTDVGKPYKVPLRATAAEHALTDALAGEPGVLRIAGRVSTGTPLVVLTLEPAADRTAVERIVKSFAVNVEIHQQ</sequence>
<keyword evidence="8" id="KW-1185">Reference proteome</keyword>
<dbReference type="RefSeq" id="WP_085174621.1">
    <property type="nucleotide sequence ID" value="NZ_JAPQYE010000006.1"/>
</dbReference>
<feature type="domain" description="AMP-dependent synthetase/ligase" evidence="3">
    <location>
        <begin position="39"/>
        <end position="427"/>
    </location>
</feature>
<feature type="domain" description="AMP-binding enzyme C-terminal" evidence="4">
    <location>
        <begin position="485"/>
        <end position="560"/>
    </location>
</feature>
<dbReference type="EMBL" id="LQPC01000028">
    <property type="protein sequence ID" value="ORV88846.1"/>
    <property type="molecule type" value="Genomic_DNA"/>
</dbReference>
<dbReference type="Pfam" id="PF13193">
    <property type="entry name" value="AMP-binding_C"/>
    <property type="match status" value="1"/>
</dbReference>
<accession>A0A1X1WQD4</accession>
<dbReference type="Proteomes" id="UP000193622">
    <property type="component" value="Unassembled WGS sequence"/>
</dbReference>
<dbReference type="NCBIfam" id="NF005714">
    <property type="entry name" value="PRK07529.1"/>
    <property type="match status" value="1"/>
</dbReference>
<dbReference type="AlphaFoldDB" id="A0A1X1WQD4"/>
<evidence type="ECO:0000313" key="7">
    <source>
        <dbReference type="Proteomes" id="UP000193622"/>
    </source>
</evidence>
<dbReference type="GO" id="GO:0006631">
    <property type="term" value="P:fatty acid metabolic process"/>
    <property type="evidence" value="ECO:0007669"/>
    <property type="project" value="TreeGrafter"/>
</dbReference>
<name>A0A1X1WQD4_MYCIR</name>
<dbReference type="Pfam" id="PF00501">
    <property type="entry name" value="AMP-binding"/>
    <property type="match status" value="1"/>
</dbReference>
<evidence type="ECO:0000259" key="4">
    <source>
        <dbReference type="Pfam" id="PF13193"/>
    </source>
</evidence>
<evidence type="ECO:0000313" key="6">
    <source>
        <dbReference type="EMBL" id="ORV88846.1"/>
    </source>
</evidence>
<comment type="caution">
    <text evidence="6">The sequence shown here is derived from an EMBL/GenBank/DDBJ whole genome shotgun (WGS) entry which is preliminary data.</text>
</comment>
<keyword evidence="2" id="KW-0436">Ligase</keyword>
<evidence type="ECO:0000313" key="5">
    <source>
        <dbReference type="EMBL" id="MCZ0729542.1"/>
    </source>
</evidence>
<dbReference type="PANTHER" id="PTHR43201:SF5">
    <property type="entry name" value="MEDIUM-CHAIN ACYL-COA LIGASE ACSF2, MITOCHONDRIAL"/>
    <property type="match status" value="1"/>
</dbReference>
<evidence type="ECO:0000259" key="3">
    <source>
        <dbReference type="Pfam" id="PF00501"/>
    </source>
</evidence>
<dbReference type="EMBL" id="JAPQYE010000006">
    <property type="protein sequence ID" value="MCZ0729542.1"/>
    <property type="molecule type" value="Genomic_DNA"/>
</dbReference>
<dbReference type="PANTHER" id="PTHR43201">
    <property type="entry name" value="ACYL-COA SYNTHETASE"/>
    <property type="match status" value="1"/>
</dbReference>
<dbReference type="InterPro" id="IPR042099">
    <property type="entry name" value="ANL_N_sf"/>
</dbReference>
<protein>
    <submittedName>
        <fullName evidence="6">Acyl-CoA synthetase</fullName>
    </submittedName>
</protein>
<dbReference type="InterPro" id="IPR020845">
    <property type="entry name" value="AMP-binding_CS"/>
</dbReference>
<dbReference type="Gene3D" id="3.30.300.30">
    <property type="match status" value="1"/>
</dbReference>
<evidence type="ECO:0000256" key="1">
    <source>
        <dbReference type="ARBA" id="ARBA00006432"/>
    </source>
</evidence>
<reference evidence="6 7" key="1">
    <citation type="submission" date="2016-01" db="EMBL/GenBank/DDBJ databases">
        <title>The new phylogeny of the genus Mycobacterium.</title>
        <authorList>
            <person name="Tarcisio F."/>
            <person name="Conor M."/>
            <person name="Antonella G."/>
            <person name="Elisabetta G."/>
            <person name="Giulia F.S."/>
            <person name="Sara T."/>
            <person name="Anna F."/>
            <person name="Clotilde B."/>
            <person name="Roberto B."/>
            <person name="Veronica D.S."/>
            <person name="Fabio R."/>
            <person name="Monica P."/>
            <person name="Olivier J."/>
            <person name="Enrico T."/>
            <person name="Nicola S."/>
        </authorList>
    </citation>
    <scope>NUCLEOTIDE SEQUENCE [LARGE SCALE GENOMIC DNA]</scope>
    <source>
        <strain evidence="6 7">DSM 45541</strain>
    </source>
</reference>
<comment type="similarity">
    <text evidence="1">Belongs to the ATP-dependent AMP-binding enzyme family.</text>
</comment>
<dbReference type="GO" id="GO:0031956">
    <property type="term" value="F:medium-chain fatty acid-CoA ligase activity"/>
    <property type="evidence" value="ECO:0007669"/>
    <property type="project" value="TreeGrafter"/>
</dbReference>
<dbReference type="InterPro" id="IPR045851">
    <property type="entry name" value="AMP-bd_C_sf"/>
</dbReference>
<organism evidence="6 7">
    <name type="scientific">Mycolicibacterium iranicum</name>
    <name type="common">Mycobacterium iranicum</name>
    <dbReference type="NCBI Taxonomy" id="912594"/>
    <lineage>
        <taxon>Bacteria</taxon>
        <taxon>Bacillati</taxon>
        <taxon>Actinomycetota</taxon>
        <taxon>Actinomycetes</taxon>
        <taxon>Mycobacteriales</taxon>
        <taxon>Mycobacteriaceae</taxon>
        <taxon>Mycolicibacterium</taxon>
    </lineage>
</organism>
<dbReference type="InterPro" id="IPR000873">
    <property type="entry name" value="AMP-dep_synth/lig_dom"/>
</dbReference>
<dbReference type="Proteomes" id="UP001084650">
    <property type="component" value="Unassembled WGS sequence"/>
</dbReference>
<dbReference type="PROSITE" id="PS00455">
    <property type="entry name" value="AMP_BINDING"/>
    <property type="match status" value="1"/>
</dbReference>
<dbReference type="Gene3D" id="3.40.50.12780">
    <property type="entry name" value="N-terminal domain of ligase-like"/>
    <property type="match status" value="1"/>
</dbReference>
<reference evidence="5" key="2">
    <citation type="submission" date="2022-12" db="EMBL/GenBank/DDBJ databases">
        <title>Whole genome sequence of Mycolicibacterium iranicum strain SBH312.</title>
        <authorList>
            <person name="Jani J."/>
            <person name="Arifin Mustapha Z."/>
            <person name="Ahmed K."/>
            <person name="Kai Ling C."/>
        </authorList>
    </citation>
    <scope>NUCLEOTIDE SEQUENCE</scope>
    <source>
        <strain evidence="5">SBH312</strain>
    </source>
</reference>
<evidence type="ECO:0000313" key="8">
    <source>
        <dbReference type="Proteomes" id="UP001084650"/>
    </source>
</evidence>
<evidence type="ECO:0000256" key="2">
    <source>
        <dbReference type="ARBA" id="ARBA00022598"/>
    </source>
</evidence>
<dbReference type="InterPro" id="IPR025110">
    <property type="entry name" value="AMP-bd_C"/>
</dbReference>
<proteinExistence type="inferred from homology"/>